<dbReference type="InterPro" id="IPR006690">
    <property type="entry name" value="OMPA-like_CS"/>
</dbReference>
<dbReference type="InterPro" id="IPR036737">
    <property type="entry name" value="OmpA-like_sf"/>
</dbReference>
<sequence>MLLVRSLGAALGKYTLMIMVLFFSITAVFSAHASEKWKGYMPPVMSGAEVHHQEVAEFGRYDLVAGPVHSHTDKAGNRIAEIQDIMEVEGRISQTLYRGGEGNSPYQVYRYYRIWLEQAGFTEIFSCSPENAGSRFVNQWYGKNPFESDYGFRNSGPITGARFHHYITAKKETEQGTVYVSVMITQGGAVGWPQPGFRVDVVEETGFEVVVGEATGGFESELKEKGFSAFYGILFDSGKFRVKAESSETIGKIARYLKQNSSERFYVVGHTDGVGKLDFNIRLSENRAKAVVDELVRSGIEAGRMIPKGVGPLAPVATNEIPEGRAKNRRVELVRITPSSDGTL</sequence>
<dbReference type="Pfam" id="PF00691">
    <property type="entry name" value="OmpA"/>
    <property type="match status" value="1"/>
</dbReference>
<dbReference type="RefSeq" id="WP_265425222.1">
    <property type="nucleotide sequence ID" value="NZ_JAPFPW010000010.1"/>
</dbReference>
<dbReference type="Proteomes" id="UP001209681">
    <property type="component" value="Unassembled WGS sequence"/>
</dbReference>
<evidence type="ECO:0000256" key="1">
    <source>
        <dbReference type="ARBA" id="ARBA00004442"/>
    </source>
</evidence>
<dbReference type="PROSITE" id="PS01068">
    <property type="entry name" value="OMPA_1"/>
    <property type="match status" value="1"/>
</dbReference>
<evidence type="ECO:0000259" key="5">
    <source>
        <dbReference type="PROSITE" id="PS51123"/>
    </source>
</evidence>
<dbReference type="Gene3D" id="3.30.1330.60">
    <property type="entry name" value="OmpA-like domain"/>
    <property type="match status" value="1"/>
</dbReference>
<dbReference type="PANTHER" id="PTHR30329:SF21">
    <property type="entry name" value="LIPOPROTEIN YIAD-RELATED"/>
    <property type="match status" value="1"/>
</dbReference>
<comment type="caution">
    <text evidence="6">The sequence shown here is derived from an EMBL/GenBank/DDBJ whole genome shotgun (WGS) entry which is preliminary data.</text>
</comment>
<dbReference type="EMBL" id="JAPFPW010000010">
    <property type="protein sequence ID" value="MCW7754306.1"/>
    <property type="molecule type" value="Genomic_DNA"/>
</dbReference>
<evidence type="ECO:0000256" key="2">
    <source>
        <dbReference type="ARBA" id="ARBA00023136"/>
    </source>
</evidence>
<gene>
    <name evidence="6" type="ORF">OOT00_09935</name>
</gene>
<dbReference type="InterPro" id="IPR006665">
    <property type="entry name" value="OmpA-like"/>
</dbReference>
<evidence type="ECO:0000313" key="7">
    <source>
        <dbReference type="Proteomes" id="UP001209681"/>
    </source>
</evidence>
<comment type="subcellular location">
    <subcellularLocation>
        <location evidence="1">Cell outer membrane</location>
    </subcellularLocation>
</comment>
<dbReference type="CDD" id="cd07185">
    <property type="entry name" value="OmpA_C-like"/>
    <property type="match status" value="1"/>
</dbReference>
<name>A0ABT3NAW2_9BACT</name>
<keyword evidence="3" id="KW-0998">Cell outer membrane</keyword>
<evidence type="ECO:0000256" key="4">
    <source>
        <dbReference type="PROSITE-ProRule" id="PRU00473"/>
    </source>
</evidence>
<keyword evidence="2 4" id="KW-0472">Membrane</keyword>
<organism evidence="6 7">
    <name type="scientific">Desulfobotulus pelophilus</name>
    <dbReference type="NCBI Taxonomy" id="2823377"/>
    <lineage>
        <taxon>Bacteria</taxon>
        <taxon>Pseudomonadati</taxon>
        <taxon>Thermodesulfobacteriota</taxon>
        <taxon>Desulfobacteria</taxon>
        <taxon>Desulfobacterales</taxon>
        <taxon>Desulfobacteraceae</taxon>
        <taxon>Desulfobotulus</taxon>
    </lineage>
</organism>
<dbReference type="PANTHER" id="PTHR30329">
    <property type="entry name" value="STATOR ELEMENT OF FLAGELLAR MOTOR COMPLEX"/>
    <property type="match status" value="1"/>
</dbReference>
<protein>
    <submittedName>
        <fullName evidence="6">OmpA family protein</fullName>
    </submittedName>
</protein>
<dbReference type="SUPFAM" id="SSF103088">
    <property type="entry name" value="OmpA-like"/>
    <property type="match status" value="1"/>
</dbReference>
<reference evidence="6 7" key="1">
    <citation type="submission" date="2022-11" db="EMBL/GenBank/DDBJ databases">
        <title>Desulfobotulus tamanensis H1 sp. nov. - anaerobic, alkaliphilic, sulphate reducing bacterium isolated from terrestrial mud volcano.</title>
        <authorList>
            <person name="Frolova A."/>
            <person name="Merkel A.Y."/>
            <person name="Slobodkin A.I."/>
        </authorList>
    </citation>
    <scope>NUCLEOTIDE SEQUENCE [LARGE SCALE GENOMIC DNA]</scope>
    <source>
        <strain evidence="6 7">H1</strain>
    </source>
</reference>
<accession>A0ABT3NAW2</accession>
<keyword evidence="7" id="KW-1185">Reference proteome</keyword>
<dbReference type="InterPro" id="IPR006664">
    <property type="entry name" value="OMP_bac"/>
</dbReference>
<dbReference type="PRINTS" id="PR01021">
    <property type="entry name" value="OMPADOMAIN"/>
</dbReference>
<evidence type="ECO:0000313" key="6">
    <source>
        <dbReference type="EMBL" id="MCW7754306.1"/>
    </source>
</evidence>
<proteinExistence type="predicted"/>
<dbReference type="PROSITE" id="PS51123">
    <property type="entry name" value="OMPA_2"/>
    <property type="match status" value="1"/>
</dbReference>
<feature type="domain" description="OmpA-like" evidence="5">
    <location>
        <begin position="222"/>
        <end position="339"/>
    </location>
</feature>
<evidence type="ECO:0000256" key="3">
    <source>
        <dbReference type="ARBA" id="ARBA00023237"/>
    </source>
</evidence>
<dbReference type="InterPro" id="IPR050330">
    <property type="entry name" value="Bact_OuterMem_StrucFunc"/>
</dbReference>